<protein>
    <submittedName>
        <fullName evidence="2">Uncharacterized protein</fullName>
    </submittedName>
</protein>
<reference evidence="2" key="2">
    <citation type="journal article" date="2024" name="Plant">
        <title>Genomic evolution and insights into agronomic trait innovations of Sesamum species.</title>
        <authorList>
            <person name="Miao H."/>
            <person name="Wang L."/>
            <person name="Qu L."/>
            <person name="Liu H."/>
            <person name="Sun Y."/>
            <person name="Le M."/>
            <person name="Wang Q."/>
            <person name="Wei S."/>
            <person name="Zheng Y."/>
            <person name="Lin W."/>
            <person name="Duan Y."/>
            <person name="Cao H."/>
            <person name="Xiong S."/>
            <person name="Wang X."/>
            <person name="Wei L."/>
            <person name="Li C."/>
            <person name="Ma Q."/>
            <person name="Ju M."/>
            <person name="Zhao R."/>
            <person name="Li G."/>
            <person name="Mu C."/>
            <person name="Tian Q."/>
            <person name="Mei H."/>
            <person name="Zhang T."/>
            <person name="Gao T."/>
            <person name="Zhang H."/>
        </authorList>
    </citation>
    <scope>NUCLEOTIDE SEQUENCE</scope>
    <source>
        <strain evidence="2">3651</strain>
    </source>
</reference>
<keyword evidence="3" id="KW-1185">Reference proteome</keyword>
<gene>
    <name evidence="2" type="ORF">Salat_2429000</name>
</gene>
<feature type="compositionally biased region" description="Acidic residues" evidence="1">
    <location>
        <begin position="1"/>
        <end position="13"/>
    </location>
</feature>
<organism evidence="2 3">
    <name type="scientific">Sesamum alatum</name>
    <dbReference type="NCBI Taxonomy" id="300844"/>
    <lineage>
        <taxon>Eukaryota</taxon>
        <taxon>Viridiplantae</taxon>
        <taxon>Streptophyta</taxon>
        <taxon>Embryophyta</taxon>
        <taxon>Tracheophyta</taxon>
        <taxon>Spermatophyta</taxon>
        <taxon>Magnoliopsida</taxon>
        <taxon>eudicotyledons</taxon>
        <taxon>Gunneridae</taxon>
        <taxon>Pentapetalae</taxon>
        <taxon>asterids</taxon>
        <taxon>lamiids</taxon>
        <taxon>Lamiales</taxon>
        <taxon>Pedaliaceae</taxon>
        <taxon>Sesamum</taxon>
    </lineage>
</organism>
<dbReference type="AlphaFoldDB" id="A0AAE1XY06"/>
<evidence type="ECO:0000256" key="1">
    <source>
        <dbReference type="SAM" id="MobiDB-lite"/>
    </source>
</evidence>
<dbReference type="EMBL" id="JACGWO010000009">
    <property type="protein sequence ID" value="KAK4420161.1"/>
    <property type="molecule type" value="Genomic_DNA"/>
</dbReference>
<reference evidence="2" key="1">
    <citation type="submission" date="2020-06" db="EMBL/GenBank/DDBJ databases">
        <authorList>
            <person name="Li T."/>
            <person name="Hu X."/>
            <person name="Zhang T."/>
            <person name="Song X."/>
            <person name="Zhang H."/>
            <person name="Dai N."/>
            <person name="Sheng W."/>
            <person name="Hou X."/>
            <person name="Wei L."/>
        </authorList>
    </citation>
    <scope>NUCLEOTIDE SEQUENCE</scope>
    <source>
        <strain evidence="2">3651</strain>
        <tissue evidence="2">Leaf</tissue>
    </source>
</reference>
<comment type="caution">
    <text evidence="2">The sequence shown here is derived from an EMBL/GenBank/DDBJ whole genome shotgun (WGS) entry which is preliminary data.</text>
</comment>
<feature type="region of interest" description="Disordered" evidence="1">
    <location>
        <begin position="1"/>
        <end position="38"/>
    </location>
</feature>
<proteinExistence type="predicted"/>
<accession>A0AAE1XY06</accession>
<evidence type="ECO:0000313" key="2">
    <source>
        <dbReference type="EMBL" id="KAK4420161.1"/>
    </source>
</evidence>
<dbReference type="Proteomes" id="UP001293254">
    <property type="component" value="Unassembled WGS sequence"/>
</dbReference>
<name>A0AAE1XY06_9LAMI</name>
<evidence type="ECO:0000313" key="3">
    <source>
        <dbReference type="Proteomes" id="UP001293254"/>
    </source>
</evidence>
<sequence>MKDLDEDEEEEEDEKGKDETNDNDDNYILLSETDDEGEEEIRIGNDAPIRKHGTSLIFRAGSASRPKNPYFITKINPGRMFELMRNNPHYPSKMTVQEHVPYRLNLRVTNHTTGINITTTASQIIKRCNSHAPDYPRSLTLGGTEADHTQRHSFLGSSYGRNERNKDAVL</sequence>